<dbReference type="Proteomes" id="UP000490386">
    <property type="component" value="Unassembled WGS sequence"/>
</dbReference>
<comment type="caution">
    <text evidence="1">The sequence shown here is derived from an EMBL/GenBank/DDBJ whole genome shotgun (WGS) entry which is preliminary data.</text>
</comment>
<name>A0A7J5B944_9MICO</name>
<evidence type="ECO:0000313" key="1">
    <source>
        <dbReference type="EMBL" id="KAB1639850.1"/>
    </source>
</evidence>
<dbReference type="EMBL" id="WBJX01000001">
    <property type="protein sequence ID" value="KAB1639850.1"/>
    <property type="molecule type" value="Genomic_DNA"/>
</dbReference>
<dbReference type="AlphaFoldDB" id="A0A7J5B944"/>
<organism evidence="1 2">
    <name type="scientific">Pseudoclavibacter terrae</name>
    <dbReference type="NCBI Taxonomy" id="1530195"/>
    <lineage>
        <taxon>Bacteria</taxon>
        <taxon>Bacillati</taxon>
        <taxon>Actinomycetota</taxon>
        <taxon>Actinomycetes</taxon>
        <taxon>Micrococcales</taxon>
        <taxon>Microbacteriaceae</taxon>
        <taxon>Pseudoclavibacter</taxon>
    </lineage>
</organism>
<accession>A0A7J5B944</accession>
<dbReference type="RefSeq" id="WP_151422991.1">
    <property type="nucleotide sequence ID" value="NZ_WBJX01000001.1"/>
</dbReference>
<keyword evidence="2" id="KW-1185">Reference proteome</keyword>
<evidence type="ECO:0000313" key="2">
    <source>
        <dbReference type="Proteomes" id="UP000490386"/>
    </source>
</evidence>
<sequence length="96" mass="10781">MGRSEREAAEALMDYKEWAETPAASESEFVVRATFTNEDVHTVEVYPARLWEEAMERAQHVNASAIRMTEIYGDAGGGRIWATPMTRDRANAMGDL</sequence>
<gene>
    <name evidence="1" type="ORF">F8O03_05950</name>
</gene>
<reference evidence="1 2" key="1">
    <citation type="submission" date="2019-09" db="EMBL/GenBank/DDBJ databases">
        <title>Phylogeny of genus Pseudoclavibacter and closely related genus.</title>
        <authorList>
            <person name="Li Y."/>
        </authorList>
    </citation>
    <scope>NUCLEOTIDE SEQUENCE [LARGE SCALE GENOMIC DNA]</scope>
    <source>
        <strain evidence="1 2">THG-MD12</strain>
    </source>
</reference>
<protein>
    <submittedName>
        <fullName evidence="1">Uncharacterized protein</fullName>
    </submittedName>
</protein>
<proteinExistence type="predicted"/>